<keyword evidence="2" id="KW-0808">Transferase</keyword>
<reference evidence="2 3" key="1">
    <citation type="submission" date="2016-12" db="EMBL/GenBank/DDBJ databases">
        <title>Draft genome sequences of strains Salinicola socius SMB35, Salinicola sp. MH3R3-1 and Chromohalobacter sp. SMB17 from the Verkhnekamsk potash mining region of Russia.</title>
        <authorList>
            <person name="Mavrodi D.V."/>
            <person name="Olsson B.E."/>
            <person name="Korsakova E.S."/>
            <person name="Pyankova A."/>
            <person name="Mavrodi O.V."/>
            <person name="Plotnikova E.G."/>
        </authorList>
    </citation>
    <scope>NUCLEOTIDE SEQUENCE [LARGE SCALE GENOMIC DNA]</scope>
    <source>
        <strain evidence="2 3">SMB35</strain>
    </source>
</reference>
<dbReference type="SUPFAM" id="SSF53756">
    <property type="entry name" value="UDP-Glycosyltransferase/glycogen phosphorylase"/>
    <property type="match status" value="1"/>
</dbReference>
<proteinExistence type="predicted"/>
<dbReference type="EMBL" id="MSDO01000003">
    <property type="protein sequence ID" value="OLO05457.1"/>
    <property type="molecule type" value="Genomic_DNA"/>
</dbReference>
<sequence length="385" mass="42324">MRIALVSETWAPEVNGVAHTLSHLASHLVSKGVLLQLIRPDPADAKLDPLAERDVHVRGIALPIYADVHVGLPCRRRLMRLWRQERPDAIYIATEGPLGWSALNAARRLQIPVVSGFHTNFDQYASNYHLGWSIPIARRGLRYFHNRCEATLVPTSAQKQTLERSGYRRVSVLARGVDAVRYNPGHRDAELRRRWGAGPQQPVALYVGRLAAEKNIDLLAETMAAMQRANPSLVQVLVGDGPARKTIARRLPDAIFTGFQTGEALASHYASADMFIFPSLSETFGNVVPEAMASGLAVVAFDHAAAKELITDGVDGRLIAPEGNQDFMDAASELCRQPAFYARLGRQARQRASGLSWAHIGDRFLAHLIQVQGTQHAATHSTSHV</sequence>
<dbReference type="GO" id="GO:0016757">
    <property type="term" value="F:glycosyltransferase activity"/>
    <property type="evidence" value="ECO:0007669"/>
    <property type="project" value="TreeGrafter"/>
</dbReference>
<evidence type="ECO:0000259" key="1">
    <source>
        <dbReference type="Pfam" id="PF13439"/>
    </source>
</evidence>
<dbReference type="STRING" id="404433.BTW07_02970"/>
<dbReference type="AlphaFoldDB" id="A0A1Q8SVM2"/>
<dbReference type="Gene3D" id="3.40.50.2000">
    <property type="entry name" value="Glycogen Phosphorylase B"/>
    <property type="match status" value="2"/>
</dbReference>
<keyword evidence="3" id="KW-1185">Reference proteome</keyword>
<dbReference type="Pfam" id="PF13439">
    <property type="entry name" value="Glyco_transf_4"/>
    <property type="match status" value="1"/>
</dbReference>
<feature type="domain" description="Glycosyltransferase subfamily 4-like N-terminal" evidence="1">
    <location>
        <begin position="14"/>
        <end position="179"/>
    </location>
</feature>
<evidence type="ECO:0000313" key="3">
    <source>
        <dbReference type="Proteomes" id="UP000186878"/>
    </source>
</evidence>
<dbReference type="InterPro" id="IPR050194">
    <property type="entry name" value="Glycosyltransferase_grp1"/>
</dbReference>
<name>A0A1Q8SVM2_9GAMM</name>
<dbReference type="Proteomes" id="UP000186878">
    <property type="component" value="Unassembled WGS sequence"/>
</dbReference>
<dbReference type="PANTHER" id="PTHR45947">
    <property type="entry name" value="SULFOQUINOVOSYL TRANSFERASE SQD2"/>
    <property type="match status" value="1"/>
</dbReference>
<organism evidence="2 3">
    <name type="scientific">Salinicola socius</name>
    <dbReference type="NCBI Taxonomy" id="404433"/>
    <lineage>
        <taxon>Bacteria</taxon>
        <taxon>Pseudomonadati</taxon>
        <taxon>Pseudomonadota</taxon>
        <taxon>Gammaproteobacteria</taxon>
        <taxon>Oceanospirillales</taxon>
        <taxon>Halomonadaceae</taxon>
        <taxon>Salinicola</taxon>
    </lineage>
</organism>
<gene>
    <name evidence="2" type="ORF">BTW07_02970</name>
</gene>
<dbReference type="RefSeq" id="WP_075568678.1">
    <property type="nucleotide sequence ID" value="NZ_MSDO01000003.1"/>
</dbReference>
<dbReference type="OrthoDB" id="9802525at2"/>
<comment type="caution">
    <text evidence="2">The sequence shown here is derived from an EMBL/GenBank/DDBJ whole genome shotgun (WGS) entry which is preliminary data.</text>
</comment>
<dbReference type="InterPro" id="IPR028098">
    <property type="entry name" value="Glyco_trans_4-like_N"/>
</dbReference>
<protein>
    <submittedName>
        <fullName evidence="2">Glycosyl transferase family 1</fullName>
    </submittedName>
</protein>
<evidence type="ECO:0000313" key="2">
    <source>
        <dbReference type="EMBL" id="OLO05457.1"/>
    </source>
</evidence>
<dbReference type="PANTHER" id="PTHR45947:SF3">
    <property type="entry name" value="SULFOQUINOVOSYL TRANSFERASE SQD2"/>
    <property type="match status" value="1"/>
</dbReference>
<dbReference type="CDD" id="cd03814">
    <property type="entry name" value="GT4-like"/>
    <property type="match status" value="1"/>
</dbReference>
<accession>A0A1Q8SVM2</accession>
<dbReference type="Pfam" id="PF13692">
    <property type="entry name" value="Glyco_trans_1_4"/>
    <property type="match status" value="1"/>
</dbReference>